<proteinExistence type="predicted"/>
<dbReference type="Gene3D" id="3.30.420.10">
    <property type="entry name" value="Ribonuclease H-like superfamily/Ribonuclease H"/>
    <property type="match status" value="1"/>
</dbReference>
<evidence type="ECO:0000313" key="2">
    <source>
        <dbReference type="EMBL" id="JAB65289.1"/>
    </source>
</evidence>
<dbReference type="PANTHER" id="PTHR47326">
    <property type="entry name" value="TRANSPOSABLE ELEMENT TC3 TRANSPOSASE-LIKE PROTEIN"/>
    <property type="match status" value="1"/>
</dbReference>
<dbReference type="Pfam" id="PF13358">
    <property type="entry name" value="DDE_3"/>
    <property type="match status" value="1"/>
</dbReference>
<organism evidence="2">
    <name type="scientific">Anoplophora glabripennis</name>
    <name type="common">Asian longhorn beetle</name>
    <name type="synonym">Anoplophora nobilis</name>
    <dbReference type="NCBI Taxonomy" id="217634"/>
    <lineage>
        <taxon>Eukaryota</taxon>
        <taxon>Metazoa</taxon>
        <taxon>Ecdysozoa</taxon>
        <taxon>Arthropoda</taxon>
        <taxon>Hexapoda</taxon>
        <taxon>Insecta</taxon>
        <taxon>Pterygota</taxon>
        <taxon>Neoptera</taxon>
        <taxon>Endopterygota</taxon>
        <taxon>Coleoptera</taxon>
        <taxon>Polyphaga</taxon>
        <taxon>Cucujiformia</taxon>
        <taxon>Chrysomeloidea</taxon>
        <taxon>Cerambycidae</taxon>
        <taxon>Lamiinae</taxon>
        <taxon>Lamiini</taxon>
        <taxon>Anoplophora</taxon>
    </lineage>
</organism>
<dbReference type="InterPro" id="IPR036397">
    <property type="entry name" value="RNaseH_sf"/>
</dbReference>
<accession>V5GMG0</accession>
<dbReference type="InterPro" id="IPR038717">
    <property type="entry name" value="Tc1-like_DDE_dom"/>
</dbReference>
<sequence>MEFCLWAQGEYLNNRYFLKTILFSDEATFTTNGIVSSQNSRYWATEKPDWIINCKRQYSQKVNVWCGILNETIIGPFFFEGNMNSIQFLLFLRNEFWNILHELPVQERLNVNFQLDGSPIHNARAVTEWLEDNFPNRWIGRNSPLIRWPPRSPDLTPLDFFLWGVIKSKVYKSRPGNREELCTKIRQACAEVTPQQLQNVQRNIRKRFEKCIEINGGLVEATKI</sequence>
<gene>
    <name evidence="2" type="primary">TC3A</name>
</gene>
<dbReference type="EMBL" id="GALX01003177">
    <property type="protein sequence ID" value="JAB65289.1"/>
    <property type="molecule type" value="Transcribed_RNA"/>
</dbReference>
<dbReference type="GO" id="GO:0003676">
    <property type="term" value="F:nucleic acid binding"/>
    <property type="evidence" value="ECO:0007669"/>
    <property type="project" value="InterPro"/>
</dbReference>
<feature type="domain" description="Tc1-like transposase DDE" evidence="1">
    <location>
        <begin position="21"/>
        <end position="181"/>
    </location>
</feature>
<dbReference type="PANTHER" id="PTHR47326:SF1">
    <property type="entry name" value="HTH PSQ-TYPE DOMAIN-CONTAINING PROTEIN"/>
    <property type="match status" value="1"/>
</dbReference>
<evidence type="ECO:0000259" key="1">
    <source>
        <dbReference type="Pfam" id="PF13358"/>
    </source>
</evidence>
<protein>
    <submittedName>
        <fullName evidence="2">Transposable element Tc3 transposase</fullName>
    </submittedName>
</protein>
<name>V5GMG0_ANOGL</name>
<reference evidence="2" key="1">
    <citation type="submission" date="2013-07" db="EMBL/GenBank/DDBJ databases">
        <title>Midgut Transcriptome Profiling of Anoplphora glabripennis, a Lignocellulose Degrading, Wood-Boring Cerambycid.</title>
        <authorList>
            <person name="Scully E.D."/>
            <person name="Hoover K."/>
            <person name="Carlson J.E."/>
            <person name="Tien M."/>
            <person name="Geib S.M."/>
        </authorList>
    </citation>
    <scope>NUCLEOTIDE SEQUENCE</scope>
</reference>
<dbReference type="AlphaFoldDB" id="V5GMG0"/>